<accession>A0A931AP37</accession>
<dbReference type="Gene3D" id="1.10.3210.10">
    <property type="entry name" value="Hypothetical protein af1432"/>
    <property type="match status" value="1"/>
</dbReference>
<gene>
    <name evidence="1" type="ORF">I0Q91_04330</name>
</gene>
<dbReference type="RefSeq" id="WP_270453110.1">
    <property type="nucleotide sequence ID" value="NZ_JADPIE010000002.1"/>
</dbReference>
<dbReference type="AlphaFoldDB" id="A0A931AP37"/>
<sequence>MGDLKSEIINLLKSTNRKGIEDLIKYMEEHKYFRKPASINHHSNFDGGLAHHSYKVYQNYTKLNQENEAGIPEDSIIITAFLHDLCKIDDYIEGPGQKPSDKQLEYLELLLSRQNKTLANELDKLGKSQVSDLISWLKNNPDKPEPEFEISWDYNPSKNIPLNHAEKSIIMASRFIKLNMREILAIRYHMGSWDESLNYKDYNKANQLYPDVKLIAIADELATFQENWVETEN</sequence>
<dbReference type="Proteomes" id="UP000621436">
    <property type="component" value="Unassembled WGS sequence"/>
</dbReference>
<reference evidence="1" key="1">
    <citation type="submission" date="2020-11" db="EMBL/GenBank/DDBJ databases">
        <title>Halonatronomonas betainensis gen. nov., sp. nov. a novel haloalkaliphilic representative of the family Halanaerobiacae capable of betaine degradation.</title>
        <authorList>
            <person name="Boltyanskaya Y."/>
            <person name="Kevbrin V."/>
            <person name="Detkova E."/>
            <person name="Grouzdev D.S."/>
            <person name="Koziaeva V."/>
            <person name="Zhilina T."/>
        </authorList>
    </citation>
    <scope>NUCLEOTIDE SEQUENCE</scope>
    <source>
        <strain evidence="1">Z-7014</strain>
    </source>
</reference>
<evidence type="ECO:0000313" key="2">
    <source>
        <dbReference type="Proteomes" id="UP000621436"/>
    </source>
</evidence>
<protein>
    <submittedName>
        <fullName evidence="1">HD family phosphohydrolase</fullName>
    </submittedName>
</protein>
<organism evidence="1 2">
    <name type="scientific">Halonatronomonas betaini</name>
    <dbReference type="NCBI Taxonomy" id="2778430"/>
    <lineage>
        <taxon>Bacteria</taxon>
        <taxon>Bacillati</taxon>
        <taxon>Bacillota</taxon>
        <taxon>Clostridia</taxon>
        <taxon>Halanaerobiales</taxon>
        <taxon>Halarsenatibacteraceae</taxon>
        <taxon>Halonatronomonas</taxon>
    </lineage>
</organism>
<name>A0A931AP37_9FIRM</name>
<evidence type="ECO:0000313" key="1">
    <source>
        <dbReference type="EMBL" id="MBF8436297.1"/>
    </source>
</evidence>
<comment type="caution">
    <text evidence="1">The sequence shown here is derived from an EMBL/GenBank/DDBJ whole genome shotgun (WGS) entry which is preliminary data.</text>
</comment>
<dbReference type="EMBL" id="JADPIE010000002">
    <property type="protein sequence ID" value="MBF8436297.1"/>
    <property type="molecule type" value="Genomic_DNA"/>
</dbReference>
<proteinExistence type="predicted"/>
<keyword evidence="2" id="KW-1185">Reference proteome</keyword>
<dbReference type="SUPFAM" id="SSF109604">
    <property type="entry name" value="HD-domain/PDEase-like"/>
    <property type="match status" value="1"/>
</dbReference>